<protein>
    <submittedName>
        <fullName evidence="3">Methyltransferase domain-containing protein</fullName>
    </submittedName>
</protein>
<feature type="domain" description="Methyltransferase" evidence="2">
    <location>
        <begin position="51"/>
        <end position="140"/>
    </location>
</feature>
<dbReference type="OrthoDB" id="529208at2"/>
<dbReference type="InterPro" id="IPR029063">
    <property type="entry name" value="SAM-dependent_MTases_sf"/>
</dbReference>
<evidence type="ECO:0000313" key="3">
    <source>
        <dbReference type="EMBL" id="SFK81998.1"/>
    </source>
</evidence>
<dbReference type="STRING" id="52441.SAMN05216302_101659"/>
<dbReference type="InterPro" id="IPR041698">
    <property type="entry name" value="Methyltransf_25"/>
</dbReference>
<organism evidence="3 4">
    <name type="scientific">Nitrosomonas aestuarii</name>
    <dbReference type="NCBI Taxonomy" id="52441"/>
    <lineage>
        <taxon>Bacteria</taxon>
        <taxon>Pseudomonadati</taxon>
        <taxon>Pseudomonadota</taxon>
        <taxon>Betaproteobacteria</taxon>
        <taxon>Nitrosomonadales</taxon>
        <taxon>Nitrosomonadaceae</taxon>
        <taxon>Nitrosomonas</taxon>
    </lineage>
</organism>
<sequence>MDYRESHQQRGENYDELLAQEPISAYMTRIEKDLLANIIPVLFPNSMPAYLDFACGTARITSIIAPLSQRAYGVDISAGMLEKAKEKCPHTAFFNADITRDVLDIEPVNLITAFRFFGNAQHSLREEVFAALNRLLQKGGYLIINNHRNPWSLRAVLGRMNGATIDLDLTPVKLKKLLNDHGFIIKKTYGIGTWIFRSALEQPKYLDSSMARHLEHVSSLPGSYLISPDAIIVARKR</sequence>
<dbReference type="EMBL" id="FOSP01000016">
    <property type="protein sequence ID" value="SFK81998.1"/>
    <property type="molecule type" value="Genomic_DNA"/>
</dbReference>
<evidence type="ECO:0000313" key="4">
    <source>
        <dbReference type="Proteomes" id="UP000199533"/>
    </source>
</evidence>
<proteinExistence type="predicted"/>
<dbReference type="GO" id="GO:0008168">
    <property type="term" value="F:methyltransferase activity"/>
    <property type="evidence" value="ECO:0007669"/>
    <property type="project" value="UniProtKB-KW"/>
</dbReference>
<dbReference type="Proteomes" id="UP000199533">
    <property type="component" value="Unassembled WGS sequence"/>
</dbReference>
<name>A0A1I4CL77_9PROT</name>
<dbReference type="CDD" id="cd02440">
    <property type="entry name" value="AdoMet_MTases"/>
    <property type="match status" value="1"/>
</dbReference>
<dbReference type="Pfam" id="PF13649">
    <property type="entry name" value="Methyltransf_25"/>
    <property type="match status" value="1"/>
</dbReference>
<dbReference type="Gene3D" id="3.40.50.150">
    <property type="entry name" value="Vaccinia Virus protein VP39"/>
    <property type="match status" value="1"/>
</dbReference>
<keyword evidence="4" id="KW-1185">Reference proteome</keyword>
<dbReference type="SUPFAM" id="SSF53335">
    <property type="entry name" value="S-adenosyl-L-methionine-dependent methyltransferases"/>
    <property type="match status" value="1"/>
</dbReference>
<dbReference type="RefSeq" id="WP_090700120.1">
    <property type="nucleotide sequence ID" value="NZ_FOSP01000016.1"/>
</dbReference>
<evidence type="ECO:0000256" key="1">
    <source>
        <dbReference type="ARBA" id="ARBA00022679"/>
    </source>
</evidence>
<keyword evidence="1 3" id="KW-0808">Transferase</keyword>
<dbReference type="GO" id="GO:0032259">
    <property type="term" value="P:methylation"/>
    <property type="evidence" value="ECO:0007669"/>
    <property type="project" value="UniProtKB-KW"/>
</dbReference>
<dbReference type="AlphaFoldDB" id="A0A1I4CL77"/>
<dbReference type="PANTHER" id="PTHR43861">
    <property type="entry name" value="TRANS-ACONITATE 2-METHYLTRANSFERASE-RELATED"/>
    <property type="match status" value="1"/>
</dbReference>
<evidence type="ECO:0000259" key="2">
    <source>
        <dbReference type="Pfam" id="PF13649"/>
    </source>
</evidence>
<reference evidence="4" key="1">
    <citation type="submission" date="2016-10" db="EMBL/GenBank/DDBJ databases">
        <authorList>
            <person name="Varghese N."/>
            <person name="Submissions S."/>
        </authorList>
    </citation>
    <scope>NUCLEOTIDE SEQUENCE [LARGE SCALE GENOMIC DNA]</scope>
    <source>
        <strain evidence="4">Nm69</strain>
    </source>
</reference>
<accession>A0A1I4CL77</accession>
<gene>
    <name evidence="3" type="ORF">SAMN05216302_101659</name>
</gene>
<keyword evidence="3" id="KW-0489">Methyltransferase</keyword>